<sequence>MVMVKGSPPHQNKAIPGILDRVNHNVEGALPGSSVAISSPHSCPSPPCLLTGVEATQSQTAAKTEIQQPTGMDTMNPATQPGTHMSREKGKFSSVYQEKQSEIGDTRIVGERLIHSTEEGLLVQEVSERPCGCLEEGCSYKGPKTRMRTTPSTTVSTPYPNTHTTGDTGRRDKDSLT</sequence>
<feature type="region of interest" description="Disordered" evidence="1">
    <location>
        <begin position="137"/>
        <end position="177"/>
    </location>
</feature>
<feature type="compositionally biased region" description="Polar residues" evidence="1">
    <location>
        <begin position="64"/>
        <end position="83"/>
    </location>
</feature>
<proteinExistence type="predicted"/>
<protein>
    <submittedName>
        <fullName evidence="2">Uncharacterized protein</fullName>
    </submittedName>
</protein>
<feature type="region of interest" description="Disordered" evidence="1">
    <location>
        <begin position="64"/>
        <end position="93"/>
    </location>
</feature>
<accession>A0AAW0HB27</accession>
<reference evidence="2 3" key="1">
    <citation type="journal article" date="2023" name="bioRxiv">
        <title>Conserved and derived expression patterns and positive selection on dental genes reveal complex evolutionary context of ever-growing rodent molars.</title>
        <authorList>
            <person name="Calamari Z.T."/>
            <person name="Song A."/>
            <person name="Cohen E."/>
            <person name="Akter M."/>
            <person name="Roy R.D."/>
            <person name="Hallikas O."/>
            <person name="Christensen M.M."/>
            <person name="Li P."/>
            <person name="Marangoni P."/>
            <person name="Jernvall J."/>
            <person name="Klein O.D."/>
        </authorList>
    </citation>
    <scope>NUCLEOTIDE SEQUENCE [LARGE SCALE GENOMIC DNA]</scope>
    <source>
        <strain evidence="2">V071</strain>
    </source>
</reference>
<comment type="caution">
    <text evidence="2">The sequence shown here is derived from an EMBL/GenBank/DDBJ whole genome shotgun (WGS) entry which is preliminary data.</text>
</comment>
<dbReference type="AlphaFoldDB" id="A0AAW0HB27"/>
<dbReference type="EMBL" id="JBBHLL010000578">
    <property type="protein sequence ID" value="KAK7800027.1"/>
    <property type="molecule type" value="Genomic_DNA"/>
</dbReference>
<evidence type="ECO:0000313" key="3">
    <source>
        <dbReference type="Proteomes" id="UP001488838"/>
    </source>
</evidence>
<name>A0AAW0HB27_MYOGA</name>
<organism evidence="2 3">
    <name type="scientific">Myodes glareolus</name>
    <name type="common">Bank vole</name>
    <name type="synonym">Clethrionomys glareolus</name>
    <dbReference type="NCBI Taxonomy" id="447135"/>
    <lineage>
        <taxon>Eukaryota</taxon>
        <taxon>Metazoa</taxon>
        <taxon>Chordata</taxon>
        <taxon>Craniata</taxon>
        <taxon>Vertebrata</taxon>
        <taxon>Euteleostomi</taxon>
        <taxon>Mammalia</taxon>
        <taxon>Eutheria</taxon>
        <taxon>Euarchontoglires</taxon>
        <taxon>Glires</taxon>
        <taxon>Rodentia</taxon>
        <taxon>Myomorpha</taxon>
        <taxon>Muroidea</taxon>
        <taxon>Cricetidae</taxon>
        <taxon>Arvicolinae</taxon>
        <taxon>Myodes</taxon>
    </lineage>
</organism>
<feature type="compositionally biased region" description="Basic and acidic residues" evidence="1">
    <location>
        <begin position="168"/>
        <end position="177"/>
    </location>
</feature>
<dbReference type="Proteomes" id="UP001488838">
    <property type="component" value="Unassembled WGS sequence"/>
</dbReference>
<keyword evidence="3" id="KW-1185">Reference proteome</keyword>
<feature type="compositionally biased region" description="Low complexity" evidence="1">
    <location>
        <begin position="148"/>
        <end position="162"/>
    </location>
</feature>
<gene>
    <name evidence="2" type="ORF">U0070_022015</name>
</gene>
<evidence type="ECO:0000313" key="2">
    <source>
        <dbReference type="EMBL" id="KAK7800027.1"/>
    </source>
</evidence>
<evidence type="ECO:0000256" key="1">
    <source>
        <dbReference type="SAM" id="MobiDB-lite"/>
    </source>
</evidence>